<dbReference type="EMBL" id="CM044702">
    <property type="protein sequence ID" value="KAI5675327.1"/>
    <property type="molecule type" value="Genomic_DNA"/>
</dbReference>
<name>A0ACC0BRY8_CATRO</name>
<sequence length="232" mass="25932">MGGGAGLSMHTPFRIVTENTIFSMPEASFGGFPDCGASHFLSRLPGFFGEYIGLTGAYLDGTEMLACGLATHFVLSKDVGLMEEALAELGEWGLGEMANISKTINEFAHKTHLKKDSPYGRLEVIEKCFSAETVEEILYALEKSVRENEDKWIIDAIKSMRSFSPTSLKIFLRLIREGRSRSIEKCLVSEFRVFCHVVRRAIGNDLFEGVRALLFEKDRKPQIYSVFANGRN</sequence>
<proteinExistence type="predicted"/>
<protein>
    <submittedName>
        <fullName evidence="1">Uncharacterized protein</fullName>
    </submittedName>
</protein>
<dbReference type="Proteomes" id="UP001060085">
    <property type="component" value="Linkage Group LG02"/>
</dbReference>
<accession>A0ACC0BRY8</accession>
<evidence type="ECO:0000313" key="2">
    <source>
        <dbReference type="Proteomes" id="UP001060085"/>
    </source>
</evidence>
<keyword evidence="2" id="KW-1185">Reference proteome</keyword>
<gene>
    <name evidence="1" type="ORF">M9H77_06277</name>
</gene>
<organism evidence="1 2">
    <name type="scientific">Catharanthus roseus</name>
    <name type="common">Madagascar periwinkle</name>
    <name type="synonym">Vinca rosea</name>
    <dbReference type="NCBI Taxonomy" id="4058"/>
    <lineage>
        <taxon>Eukaryota</taxon>
        <taxon>Viridiplantae</taxon>
        <taxon>Streptophyta</taxon>
        <taxon>Embryophyta</taxon>
        <taxon>Tracheophyta</taxon>
        <taxon>Spermatophyta</taxon>
        <taxon>Magnoliopsida</taxon>
        <taxon>eudicotyledons</taxon>
        <taxon>Gunneridae</taxon>
        <taxon>Pentapetalae</taxon>
        <taxon>asterids</taxon>
        <taxon>lamiids</taxon>
        <taxon>Gentianales</taxon>
        <taxon>Apocynaceae</taxon>
        <taxon>Rauvolfioideae</taxon>
        <taxon>Vinceae</taxon>
        <taxon>Catharanthinae</taxon>
        <taxon>Catharanthus</taxon>
    </lineage>
</organism>
<reference evidence="2" key="1">
    <citation type="journal article" date="2023" name="Nat. Plants">
        <title>Single-cell RNA sequencing provides a high-resolution roadmap for understanding the multicellular compartmentation of specialized metabolism.</title>
        <authorList>
            <person name="Sun S."/>
            <person name="Shen X."/>
            <person name="Li Y."/>
            <person name="Li Y."/>
            <person name="Wang S."/>
            <person name="Li R."/>
            <person name="Zhang H."/>
            <person name="Shen G."/>
            <person name="Guo B."/>
            <person name="Wei J."/>
            <person name="Xu J."/>
            <person name="St-Pierre B."/>
            <person name="Chen S."/>
            <person name="Sun C."/>
        </authorList>
    </citation>
    <scope>NUCLEOTIDE SEQUENCE [LARGE SCALE GENOMIC DNA]</scope>
</reference>
<evidence type="ECO:0000313" key="1">
    <source>
        <dbReference type="EMBL" id="KAI5675327.1"/>
    </source>
</evidence>
<comment type="caution">
    <text evidence="1">The sequence shown here is derived from an EMBL/GenBank/DDBJ whole genome shotgun (WGS) entry which is preliminary data.</text>
</comment>